<evidence type="ECO:0000256" key="2">
    <source>
        <dbReference type="ARBA" id="ARBA00022840"/>
    </source>
</evidence>
<dbReference type="GO" id="GO:0005524">
    <property type="term" value="F:ATP binding"/>
    <property type="evidence" value="ECO:0007669"/>
    <property type="project" value="UniProtKB-KW"/>
</dbReference>
<dbReference type="SUPFAM" id="SSF53067">
    <property type="entry name" value="Actin-like ATPase domain"/>
    <property type="match status" value="2"/>
</dbReference>
<dbReference type="GO" id="GO:0042026">
    <property type="term" value="P:protein refolding"/>
    <property type="evidence" value="ECO:0000318"/>
    <property type="project" value="GO_Central"/>
</dbReference>
<dbReference type="HOGENOM" id="CLU_266522_0_0_1"/>
<keyword evidence="3" id="KW-0143">Chaperone</keyword>
<reference evidence="7 8" key="1">
    <citation type="journal article" date="2007" name="Science">
        <title>Genomic minimalism in the early diverging intestinal parasite Giardia lamblia.</title>
        <authorList>
            <person name="Morrison H.G."/>
            <person name="McArthur A.G."/>
            <person name="Gillin F.D."/>
            <person name="Aley S.B."/>
            <person name="Adam R.D."/>
            <person name="Olsen G.J."/>
            <person name="Best A.A."/>
            <person name="Cande W.Z."/>
            <person name="Chen F."/>
            <person name="Cipriano M.J."/>
            <person name="Davids B.J."/>
            <person name="Dawson S.C."/>
            <person name="Elmendorf H.G."/>
            <person name="Hehl A.B."/>
            <person name="Holder M.E."/>
            <person name="Huse S.M."/>
            <person name="Kim U.U."/>
            <person name="Lasek-Nesselquist E."/>
            <person name="Manning G."/>
            <person name="Nigam A."/>
            <person name="Nixon J.E."/>
            <person name="Palm D."/>
            <person name="Passamaneck N.E."/>
            <person name="Prabhu A."/>
            <person name="Reich C.I."/>
            <person name="Reiner D.S."/>
            <person name="Samuelson J."/>
            <person name="Svard S.G."/>
            <person name="Sogin M.L."/>
        </authorList>
    </citation>
    <scope>NUCLEOTIDE SEQUENCE [LARGE SCALE GENOMIC DNA]</scope>
    <source>
        <strain evidence="7 8">WB C6</strain>
    </source>
</reference>
<evidence type="ECO:0000256" key="5">
    <source>
        <dbReference type="SAM" id="MobiDB-lite"/>
    </source>
</evidence>
<keyword evidence="2" id="KW-0067">ATP-binding</keyword>
<dbReference type="GeneID" id="5700603"/>
<evidence type="ECO:0000256" key="6">
    <source>
        <dbReference type="SAM" id="SignalP"/>
    </source>
</evidence>
<accession>A8BD15</accession>
<dbReference type="GO" id="GO:0005737">
    <property type="term" value="C:cytoplasm"/>
    <property type="evidence" value="ECO:0000318"/>
    <property type="project" value="GO_Central"/>
</dbReference>
<evidence type="ECO:0000256" key="4">
    <source>
        <dbReference type="SAM" id="Coils"/>
    </source>
</evidence>
<feature type="signal peptide" evidence="6">
    <location>
        <begin position="1"/>
        <end position="23"/>
    </location>
</feature>
<evidence type="ECO:0000313" key="8">
    <source>
        <dbReference type="Proteomes" id="UP000001548"/>
    </source>
</evidence>
<dbReference type="Gene3D" id="3.30.420.40">
    <property type="match status" value="2"/>
</dbReference>
<proteinExistence type="predicted"/>
<dbReference type="VEuPathDB" id="GiardiaDB:GL50803_17432"/>
<dbReference type="OMA" id="NITAKWI"/>
<feature type="compositionally biased region" description="Acidic residues" evidence="5">
    <location>
        <begin position="485"/>
        <end position="503"/>
    </location>
</feature>
<feature type="coiled-coil region" evidence="4">
    <location>
        <begin position="964"/>
        <end position="991"/>
    </location>
</feature>
<dbReference type="GO" id="GO:0140662">
    <property type="term" value="F:ATP-dependent protein folding chaperone"/>
    <property type="evidence" value="ECO:0007669"/>
    <property type="project" value="InterPro"/>
</dbReference>
<feature type="region of interest" description="Disordered" evidence="5">
    <location>
        <begin position="477"/>
        <end position="532"/>
    </location>
</feature>
<keyword evidence="7" id="KW-0346">Stress response</keyword>
<keyword evidence="1" id="KW-0547">Nucleotide-binding</keyword>
<gene>
    <name evidence="7" type="ORF">GL50803_0017432</name>
</gene>
<keyword evidence="6" id="KW-0732">Signal</keyword>
<dbReference type="PANTHER" id="PTHR45639:SF3">
    <property type="entry name" value="HYPOXIA UP-REGULATED PROTEIN 1"/>
    <property type="match status" value="1"/>
</dbReference>
<comment type="caution">
    <text evidence="7">The sequence shown here is derived from an EMBL/GenBank/DDBJ whole genome shotgun (WGS) entry which is preliminary data.</text>
</comment>
<dbReference type="STRING" id="184922.A8BD15"/>
<feature type="compositionally biased region" description="Basic and acidic residues" evidence="5">
    <location>
        <begin position="515"/>
        <end position="528"/>
    </location>
</feature>
<evidence type="ECO:0000256" key="3">
    <source>
        <dbReference type="ARBA" id="ARBA00023186"/>
    </source>
</evidence>
<dbReference type="RefSeq" id="XP_001707699.1">
    <property type="nucleotide sequence ID" value="XM_001707647.1"/>
</dbReference>
<dbReference type="SMR" id="A8BD15"/>
<dbReference type="InterPro" id="IPR013126">
    <property type="entry name" value="Hsp_70_fam"/>
</dbReference>
<dbReference type="Proteomes" id="UP000001548">
    <property type="component" value="Unassembled WGS sequence"/>
</dbReference>
<dbReference type="GO" id="GO:0031072">
    <property type="term" value="F:heat shock protein binding"/>
    <property type="evidence" value="ECO:0000318"/>
    <property type="project" value="GO_Central"/>
</dbReference>
<dbReference type="InterPro" id="IPR043129">
    <property type="entry name" value="ATPase_NBD"/>
</dbReference>
<dbReference type="GO" id="GO:0016887">
    <property type="term" value="F:ATP hydrolysis activity"/>
    <property type="evidence" value="ECO:0000318"/>
    <property type="project" value="GO_Central"/>
</dbReference>
<keyword evidence="8" id="KW-1185">Reference proteome</keyword>
<protein>
    <submittedName>
        <fullName evidence="7">Heat shock protein 70</fullName>
    </submittedName>
</protein>
<dbReference type="EMBL" id="AACB03000002">
    <property type="protein sequence ID" value="KAE8304168.1"/>
    <property type="molecule type" value="Genomic_DNA"/>
</dbReference>
<dbReference type="GO" id="GO:0016226">
    <property type="term" value="P:iron-sulfur cluster assembly"/>
    <property type="evidence" value="ECO:0000318"/>
    <property type="project" value="GO_Central"/>
</dbReference>
<dbReference type="KEGG" id="gla:GL50803_0017432"/>
<evidence type="ECO:0000256" key="1">
    <source>
        <dbReference type="ARBA" id="ARBA00022741"/>
    </source>
</evidence>
<dbReference type="Pfam" id="PF00012">
    <property type="entry name" value="HSP70"/>
    <property type="match status" value="1"/>
</dbReference>
<dbReference type="GO" id="GO:0005739">
    <property type="term" value="C:mitochondrion"/>
    <property type="evidence" value="ECO:0000318"/>
    <property type="project" value="GO_Central"/>
</dbReference>
<dbReference type="PANTHER" id="PTHR45639">
    <property type="entry name" value="HSC70CB, ISOFORM G-RELATED"/>
    <property type="match status" value="1"/>
</dbReference>
<organism evidence="7 8">
    <name type="scientific">Giardia intestinalis (strain ATCC 50803 / WB clone C6)</name>
    <name type="common">Giardia lamblia</name>
    <dbReference type="NCBI Taxonomy" id="184922"/>
    <lineage>
        <taxon>Eukaryota</taxon>
        <taxon>Metamonada</taxon>
        <taxon>Diplomonadida</taxon>
        <taxon>Hexamitidae</taxon>
        <taxon>Giardiinae</taxon>
        <taxon>Giardia</taxon>
    </lineage>
</organism>
<dbReference type="GO" id="GO:0044183">
    <property type="term" value="F:protein folding chaperone"/>
    <property type="evidence" value="ECO:0000318"/>
    <property type="project" value="GO_Central"/>
</dbReference>
<feature type="chain" id="PRO_5043489553" evidence="6">
    <location>
        <begin position="24"/>
        <end position="1243"/>
    </location>
</feature>
<evidence type="ECO:0000313" key="7">
    <source>
        <dbReference type="EMBL" id="KAE8304168.1"/>
    </source>
</evidence>
<dbReference type="AlphaFoldDB" id="A8BD15"/>
<dbReference type="Gene3D" id="3.90.640.10">
    <property type="entry name" value="Actin, Chain A, domain 4"/>
    <property type="match status" value="1"/>
</dbReference>
<keyword evidence="4" id="KW-0175">Coiled coil</keyword>
<sequence>MMLLLALLLQILAFDAIIDLGCGTYQVGTLKKSAVGNPVDMILNSQSKRHTPSLVAYDGEVFFVGEYAEIFQKRKPGLVFSGFTAGVMEDALNFAMDPDASELSVFKGQPATTLLTALINHLVHSQINRPNETIDVTLTIPPGLTLPEISAIRGAIEAVPGVKLLTTVPIPVATAITYLSSRMGTINRTTVSSMSFVVVDLGYHSTDVSVVEALFKPDSTDVQMRVVATSSLKVGGHAVTEALIEKYISPNIPGLSFRKDLRKYKRAYEAIERSKTALSANTETRMVVESVLQDGGDLHVTLLRSQLNDLLDEMYNETAMQQFAELRALVAEKYKDSIFYFYGAASRALHMQAKMELFFNTSIQKTVNLDEGAIYGAALIAARYGSGHRVSYKFIPSDQTRPQLFYIPNRPTTEESEHLSNNSVTSIPLMRLNPYQRKSINNEIFPYLDDEFIVSNQTITINLEKEVDVEIDDAAEETKGHALESDETSLGDDLDTDVAEGEPFDVAQDPSANSERSEQQEQSEKVYEDTELPLNETDIAERLKKALENISLELPEKKKVQKTISITPHNITAKWISTKTTPFYQINISAGDLLSIGCNFYLPEFKQESVLSKYSTGSVVKEKDLAQLEKDVSNYNAKIELITEALRQYLKYPRPTATNKKQRKDDMQDTRDIRVKFLVNITTDSASIPSINFAAIQVQNWSDYNAELQELIKAKKTDKKPKAKVKAVDIEFERRCHVTFSPAFWNGTEVFANGYKLIEDANKVLQNRNHLSHSVNEIESVIYAARDLLEKHPPSKMDEGDVLLYASEGESIVKAIDSAKLFMEELEEKEPCGVNNTCVVERLTSTNETVSALRNAMKVVSDRLAHIKCIVPLRESFGSYIADRNYSVNSLRAYSRLLKADTAGEEGTEAANIAVSDNVISELAKLNETMNSLNLTMTLNTTVDQLRELRDTELICRTMTTLDIDSLVKDYQDEEEKLETEKLEAEKEQKNKSWFKKMIGKGGSEIEEKEKKILYTKDVIRRLKRAKIDCGTFTRSADRLRTKIDNVADLHKKASDLYASITAELQMRPETNCTVVNETRTDLDKAIREARWQIAHTQEIVKNTKLASLTNEIRKLNEKAQNHLSYAKTLFQLLRSISDVNLEDITQDVQGKLDELVILLRRLRVTTVSEKLLEYLKNGGIAELKERNAFAEEPSEATFEEYNSNVTSVLKAALLPSPSANETVADTANKTTINATSTKKEEL</sequence>
<name>A8BD15_GIAIC</name>